<feature type="transmembrane region" description="Helical" evidence="1">
    <location>
        <begin position="318"/>
        <end position="336"/>
    </location>
</feature>
<gene>
    <name evidence="2" type="ORF">FHP08_12085</name>
</gene>
<feature type="transmembrane region" description="Helical" evidence="1">
    <location>
        <begin position="237"/>
        <end position="258"/>
    </location>
</feature>
<dbReference type="PANTHER" id="PTHR30188:SF3">
    <property type="entry name" value="ABC TRANSPORTER PERMEASE"/>
    <property type="match status" value="1"/>
</dbReference>
<keyword evidence="1" id="KW-1133">Transmembrane helix</keyword>
<dbReference type="InterPro" id="IPR030802">
    <property type="entry name" value="Permease_MalE"/>
</dbReference>
<reference evidence="2 3" key="1">
    <citation type="submission" date="2019-06" db="EMBL/GenBank/DDBJ databases">
        <title>Quisquiliibacterium sp. nov., isolated from a maize field.</title>
        <authorList>
            <person name="Lin S.-Y."/>
            <person name="Tsai C.-F."/>
            <person name="Young C.-C."/>
        </authorList>
    </citation>
    <scope>NUCLEOTIDE SEQUENCE [LARGE SCALE GENOMIC DNA]</scope>
    <source>
        <strain evidence="2 3">CC-CFT501</strain>
    </source>
</reference>
<feature type="transmembrane region" description="Helical" evidence="1">
    <location>
        <begin position="278"/>
        <end position="297"/>
    </location>
</feature>
<organism evidence="2 3">
    <name type="scientific">Zeimonas arvi</name>
    <dbReference type="NCBI Taxonomy" id="2498847"/>
    <lineage>
        <taxon>Bacteria</taxon>
        <taxon>Pseudomonadati</taxon>
        <taxon>Pseudomonadota</taxon>
        <taxon>Betaproteobacteria</taxon>
        <taxon>Burkholderiales</taxon>
        <taxon>Burkholderiaceae</taxon>
        <taxon>Zeimonas</taxon>
    </lineage>
</organism>
<accession>A0A5C8NWN1</accession>
<dbReference type="EMBL" id="VDUY01000004">
    <property type="protein sequence ID" value="TXL65509.1"/>
    <property type="molecule type" value="Genomic_DNA"/>
</dbReference>
<evidence type="ECO:0000313" key="2">
    <source>
        <dbReference type="EMBL" id="TXL65509.1"/>
    </source>
</evidence>
<evidence type="ECO:0000256" key="1">
    <source>
        <dbReference type="SAM" id="Phobius"/>
    </source>
</evidence>
<feature type="transmembrane region" description="Helical" evidence="1">
    <location>
        <begin position="131"/>
        <end position="154"/>
    </location>
</feature>
<dbReference type="Proteomes" id="UP000321548">
    <property type="component" value="Unassembled WGS sequence"/>
</dbReference>
<dbReference type="Pfam" id="PF02405">
    <property type="entry name" value="MlaE"/>
    <property type="match status" value="1"/>
</dbReference>
<dbReference type="GO" id="GO:0005548">
    <property type="term" value="F:phospholipid transporter activity"/>
    <property type="evidence" value="ECO:0007669"/>
    <property type="project" value="TreeGrafter"/>
</dbReference>
<proteinExistence type="predicted"/>
<dbReference type="PANTHER" id="PTHR30188">
    <property type="entry name" value="ABC TRANSPORTER PERMEASE PROTEIN-RELATED"/>
    <property type="match status" value="1"/>
</dbReference>
<comment type="caution">
    <text evidence="2">The sequence shown here is derived from an EMBL/GenBank/DDBJ whole genome shotgun (WGS) entry which is preliminary data.</text>
</comment>
<dbReference type="RefSeq" id="WP_147704704.1">
    <property type="nucleotide sequence ID" value="NZ_VDUY01000004.1"/>
</dbReference>
<dbReference type="OrthoDB" id="9810518at2"/>
<evidence type="ECO:0000313" key="3">
    <source>
        <dbReference type="Proteomes" id="UP000321548"/>
    </source>
</evidence>
<sequence>MRDCGAAGGIDAIDAIDGSALEALDTAAALQLCRWLRAAGLEPRELALRDFDPRHERILRQVSEATDALASSLRGPPAAPLAQLGAAAHALGEMLLGHLSFLGLVVVELGRALVSPRRLRMRELVTQVSRVCISAVPVVALVTALIGLVFAYLLGLQAEQYGANIFVVDGVALGMTREFSPLIVATIVAGRSGASFAAQLGTMRLNEETDAIRVLGLSVAQVLVIPRVLALVISLPLLVFVGDLAGLAGAALIADTMLDITPSTFVARLHEALAPRHAIIGLAKAPVFALLIAVIGCRMGMTGARDTRTIGIHTTATVVQAIVGVIVIDALFAVVLQEMGL</sequence>
<keyword evidence="1" id="KW-0812">Transmembrane</keyword>
<keyword evidence="3" id="KW-1185">Reference proteome</keyword>
<name>A0A5C8NWN1_9BURK</name>
<dbReference type="AlphaFoldDB" id="A0A5C8NWN1"/>
<dbReference type="GO" id="GO:0043190">
    <property type="term" value="C:ATP-binding cassette (ABC) transporter complex"/>
    <property type="evidence" value="ECO:0007669"/>
    <property type="project" value="InterPro"/>
</dbReference>
<protein>
    <submittedName>
        <fullName evidence="2">ABC transporter permease</fullName>
    </submittedName>
</protein>
<keyword evidence="1" id="KW-0472">Membrane</keyword>